<gene>
    <name evidence="5" type="ORF">OG398_01635</name>
</gene>
<dbReference type="InterPro" id="IPR025736">
    <property type="entry name" value="PucR_C-HTH_dom"/>
</dbReference>
<dbReference type="EMBL" id="CP108313">
    <property type="protein sequence ID" value="WTW67064.1"/>
    <property type="molecule type" value="Genomic_DNA"/>
</dbReference>
<dbReference type="Pfam" id="PF13556">
    <property type="entry name" value="HTH_30"/>
    <property type="match status" value="1"/>
</dbReference>
<evidence type="ECO:0000259" key="4">
    <source>
        <dbReference type="Pfam" id="PF17853"/>
    </source>
</evidence>
<dbReference type="AlphaFoldDB" id="A0AAU2VHP7"/>
<dbReference type="PANTHER" id="PTHR33744:SF17">
    <property type="entry name" value="CONSERVED PROTEIN"/>
    <property type="match status" value="1"/>
</dbReference>
<evidence type="ECO:0000256" key="1">
    <source>
        <dbReference type="ARBA" id="ARBA00006754"/>
    </source>
</evidence>
<dbReference type="Gene3D" id="1.10.10.2840">
    <property type="entry name" value="PucR C-terminal helix-turn-helix domain"/>
    <property type="match status" value="1"/>
</dbReference>
<dbReference type="Pfam" id="PF17853">
    <property type="entry name" value="GGDEF_2"/>
    <property type="match status" value="1"/>
</dbReference>
<feature type="domain" description="Purine catabolism PurC-like" evidence="2">
    <location>
        <begin position="6"/>
        <end position="122"/>
    </location>
</feature>
<evidence type="ECO:0000259" key="2">
    <source>
        <dbReference type="Pfam" id="PF07905"/>
    </source>
</evidence>
<protein>
    <submittedName>
        <fullName evidence="5">PucR family transcriptional regulator</fullName>
    </submittedName>
</protein>
<dbReference type="InterPro" id="IPR042070">
    <property type="entry name" value="PucR_C-HTH_sf"/>
</dbReference>
<sequence length="506" mass="54117">MHVEHLLQLESLGLALLWGEEPLPVREISGVTATDLEDPARFLQQGEIVLSGLVWWRPDDGPEKAERFVTALRTAGAVALLAGEETHGTVPEVLVDACRTHGVTLVAVPAHTSFRAVTEAVYLRQWGDLSRRPTRHYATPENVRNELSALLAAGAHPDTLLDRAFAHLGTPPAYLLSATGRTLARTPSAPPLTARRGAECLHGPAGVTLRIESDGSPYDVWHLYVPDTAGAPPRVLHEIADVLAQHRHRAAPAQNAAGRKGDELVSLIDAPHTDGTSLRTALHGCGLSDRGPYQVLTARHAHEGDANAAADALSEALHHDAERPFAVGRLAKGTAVAVVQGEPGDSQALLHALWPVLDGCHPDATLHGGLGAVAAAPEELHGSLVQARYALTASRTTAPAAAGLTSVDELTTLRTLLAGLPGEVREVFSARTLGPLTEGDAASQRMMLHTLEVFLAHNCSWARAAEALHLHVNTVHYRVRRIEQLTGRDLSRLDHRLDLQAALMCR</sequence>
<accession>A0AAU2VHP7</accession>
<feature type="domain" description="PucR C-terminal helix-turn-helix" evidence="3">
    <location>
        <begin position="448"/>
        <end position="503"/>
    </location>
</feature>
<evidence type="ECO:0000313" key="5">
    <source>
        <dbReference type="EMBL" id="WTW67064.1"/>
    </source>
</evidence>
<dbReference type="InterPro" id="IPR012914">
    <property type="entry name" value="PucR_dom"/>
</dbReference>
<evidence type="ECO:0000259" key="3">
    <source>
        <dbReference type="Pfam" id="PF13556"/>
    </source>
</evidence>
<dbReference type="InterPro" id="IPR041522">
    <property type="entry name" value="CdaR_GGDEF"/>
</dbReference>
<feature type="domain" description="CdaR GGDEF-like" evidence="4">
    <location>
        <begin position="275"/>
        <end position="392"/>
    </location>
</feature>
<dbReference type="InterPro" id="IPR051448">
    <property type="entry name" value="CdaR-like_regulators"/>
</dbReference>
<reference evidence="5" key="1">
    <citation type="submission" date="2022-10" db="EMBL/GenBank/DDBJ databases">
        <title>The complete genomes of actinobacterial strains from the NBC collection.</title>
        <authorList>
            <person name="Joergensen T.S."/>
            <person name="Alvarez Arevalo M."/>
            <person name="Sterndorff E.B."/>
            <person name="Faurdal D."/>
            <person name="Vuksanovic O."/>
            <person name="Mourched A.-S."/>
            <person name="Charusanti P."/>
            <person name="Shaw S."/>
            <person name="Blin K."/>
            <person name="Weber T."/>
        </authorList>
    </citation>
    <scope>NUCLEOTIDE SEQUENCE</scope>
    <source>
        <strain evidence="5">NBC_00008</strain>
    </source>
</reference>
<organism evidence="5">
    <name type="scientific">Streptomyces sp. NBC_00008</name>
    <dbReference type="NCBI Taxonomy" id="2903610"/>
    <lineage>
        <taxon>Bacteria</taxon>
        <taxon>Bacillati</taxon>
        <taxon>Actinomycetota</taxon>
        <taxon>Actinomycetes</taxon>
        <taxon>Kitasatosporales</taxon>
        <taxon>Streptomycetaceae</taxon>
        <taxon>Streptomyces</taxon>
    </lineage>
</organism>
<name>A0AAU2VHP7_9ACTN</name>
<dbReference type="PANTHER" id="PTHR33744">
    <property type="entry name" value="CARBOHYDRATE DIACID REGULATOR"/>
    <property type="match status" value="1"/>
</dbReference>
<dbReference type="Pfam" id="PF07905">
    <property type="entry name" value="PucR"/>
    <property type="match status" value="1"/>
</dbReference>
<comment type="similarity">
    <text evidence="1">Belongs to the CdaR family.</text>
</comment>
<proteinExistence type="inferred from homology"/>